<evidence type="ECO:0000313" key="3">
    <source>
        <dbReference type="Proteomes" id="UP000316759"/>
    </source>
</evidence>
<accession>A0A504WUX7</accession>
<evidence type="ECO:0000256" key="1">
    <source>
        <dbReference type="SAM" id="Phobius"/>
    </source>
</evidence>
<keyword evidence="1" id="KW-1133">Transmembrane helix</keyword>
<keyword evidence="1" id="KW-0812">Transmembrane</keyword>
<keyword evidence="3" id="KW-1185">Reference proteome</keyword>
<dbReference type="AlphaFoldDB" id="A0A504WUX7"/>
<reference evidence="2 3" key="1">
    <citation type="submission" date="2019-04" db="EMBL/GenBank/DDBJ databases">
        <title>Annotation for the trematode Fasciola gigantica.</title>
        <authorList>
            <person name="Choi Y.-J."/>
        </authorList>
    </citation>
    <scope>NUCLEOTIDE SEQUENCE [LARGE SCALE GENOMIC DNA]</scope>
    <source>
        <strain evidence="2">Uganda_cow_1</strain>
    </source>
</reference>
<feature type="transmembrane region" description="Helical" evidence="1">
    <location>
        <begin position="193"/>
        <end position="213"/>
    </location>
</feature>
<sequence length="255" mass="29465">MAVNSEKVNENGSLTEEETSSKSSSLSKIYENSEKCKAYIGFGYDLNYLFWVNSWICMTYFITGLSTFVLHLYTYRTADGTLQLECYGSRCWTAVREARPGGHNYNLLKHHGQYYQQQHTGVWFGLLLMLYGILAAFRFTRCVINLGYFSNVILIILCVIVAPINAVEYATWLPGLRPKHERAPHCNWLKIRIINDLVLVFLTFTTAIFQLIINTPYVKHRSIRLLEPLLKAIKNDKQIPAGWITRQSPYHNIRL</sequence>
<proteinExistence type="predicted"/>
<feature type="transmembrane region" description="Helical" evidence="1">
    <location>
        <begin position="48"/>
        <end position="73"/>
    </location>
</feature>
<keyword evidence="1" id="KW-0472">Membrane</keyword>
<name>A0A504WUX7_FASGI</name>
<dbReference type="OrthoDB" id="6269593at2759"/>
<organism evidence="2 3">
    <name type="scientific">Fasciola gigantica</name>
    <name type="common">Giant liver fluke</name>
    <dbReference type="NCBI Taxonomy" id="46835"/>
    <lineage>
        <taxon>Eukaryota</taxon>
        <taxon>Metazoa</taxon>
        <taxon>Spiralia</taxon>
        <taxon>Lophotrochozoa</taxon>
        <taxon>Platyhelminthes</taxon>
        <taxon>Trematoda</taxon>
        <taxon>Digenea</taxon>
        <taxon>Plagiorchiida</taxon>
        <taxon>Echinostomata</taxon>
        <taxon>Echinostomatoidea</taxon>
        <taxon>Fasciolidae</taxon>
        <taxon>Fasciola</taxon>
    </lineage>
</organism>
<comment type="caution">
    <text evidence="2">The sequence shown here is derived from an EMBL/GenBank/DDBJ whole genome shotgun (WGS) entry which is preliminary data.</text>
</comment>
<feature type="transmembrane region" description="Helical" evidence="1">
    <location>
        <begin position="152"/>
        <end position="172"/>
    </location>
</feature>
<dbReference type="EMBL" id="SUNJ01016023">
    <property type="protein sequence ID" value="TPP39598.1"/>
    <property type="molecule type" value="Genomic_DNA"/>
</dbReference>
<evidence type="ECO:0000313" key="2">
    <source>
        <dbReference type="EMBL" id="TPP39598.1"/>
    </source>
</evidence>
<feature type="transmembrane region" description="Helical" evidence="1">
    <location>
        <begin position="121"/>
        <end position="140"/>
    </location>
</feature>
<protein>
    <submittedName>
        <fullName evidence="2">Uncharacterized protein</fullName>
    </submittedName>
</protein>
<dbReference type="Proteomes" id="UP000316759">
    <property type="component" value="Unassembled WGS sequence"/>
</dbReference>
<gene>
    <name evidence="2" type="ORF">FGIG_06570</name>
</gene>